<protein>
    <submittedName>
        <fullName evidence="1">Type IV secretory pathway VirB9-like protein</fullName>
    </submittedName>
</protein>
<proteinExistence type="predicted"/>
<sequence length="97" mass="11387">MNKSEKELRKQLKADLRQKAAADFENSLPMSRENFRQLFDFLDDELQNNECDNRLTITITFLHNHNISNPEQVMSWLANHGGYCDCEVLANVEEHFD</sequence>
<dbReference type="InterPro" id="IPR024248">
    <property type="entry name" value="DUF2695"/>
</dbReference>
<dbReference type="EMBL" id="JAVDTI010000001">
    <property type="protein sequence ID" value="MDR6803436.1"/>
    <property type="molecule type" value="Genomic_DNA"/>
</dbReference>
<keyword evidence="2" id="KW-1185">Reference proteome</keyword>
<evidence type="ECO:0000313" key="1">
    <source>
        <dbReference type="EMBL" id="MDR6803436.1"/>
    </source>
</evidence>
<dbReference type="RefSeq" id="WP_309980878.1">
    <property type="nucleotide sequence ID" value="NZ_JAVDTI010000001.1"/>
</dbReference>
<reference evidence="1 2" key="1">
    <citation type="submission" date="2023-07" db="EMBL/GenBank/DDBJ databases">
        <title>Sorghum-associated microbial communities from plants grown in Nebraska, USA.</title>
        <authorList>
            <person name="Schachtman D."/>
        </authorList>
    </citation>
    <scope>NUCLEOTIDE SEQUENCE [LARGE SCALE GENOMIC DNA]</scope>
    <source>
        <strain evidence="1 2">BE57</strain>
    </source>
</reference>
<name>A0ABU1QQL7_9BACT</name>
<organism evidence="1 2">
    <name type="scientific">Dyadobacter fermentans</name>
    <dbReference type="NCBI Taxonomy" id="94254"/>
    <lineage>
        <taxon>Bacteria</taxon>
        <taxon>Pseudomonadati</taxon>
        <taxon>Bacteroidota</taxon>
        <taxon>Cytophagia</taxon>
        <taxon>Cytophagales</taxon>
        <taxon>Spirosomataceae</taxon>
        <taxon>Dyadobacter</taxon>
    </lineage>
</organism>
<accession>A0ABU1QQL7</accession>
<dbReference type="Pfam" id="PF10905">
    <property type="entry name" value="DUF2695"/>
    <property type="match status" value="1"/>
</dbReference>
<evidence type="ECO:0000313" key="2">
    <source>
        <dbReference type="Proteomes" id="UP001264980"/>
    </source>
</evidence>
<comment type="caution">
    <text evidence="1">The sequence shown here is derived from an EMBL/GenBank/DDBJ whole genome shotgun (WGS) entry which is preliminary data.</text>
</comment>
<dbReference type="Proteomes" id="UP001264980">
    <property type="component" value="Unassembled WGS sequence"/>
</dbReference>
<gene>
    <name evidence="1" type="ORF">J2W84_000473</name>
</gene>